<protein>
    <submittedName>
        <fullName evidence="8">UV DNA damage repair endonuclease UvsE</fullName>
    </submittedName>
</protein>
<dbReference type="EMBL" id="CP053435">
    <property type="protein sequence ID" value="QJW90486.1"/>
    <property type="molecule type" value="Genomic_DNA"/>
</dbReference>
<dbReference type="AlphaFoldDB" id="A0A6M5YAU5"/>
<accession>A0A6M5YAU5</accession>
<dbReference type="GO" id="GO:0004519">
    <property type="term" value="F:endonuclease activity"/>
    <property type="evidence" value="ECO:0007669"/>
    <property type="project" value="UniProtKB-KW"/>
</dbReference>
<keyword evidence="6" id="KW-0234">DNA repair</keyword>
<keyword evidence="9" id="KW-1185">Reference proteome</keyword>
<dbReference type="GO" id="GO:0009411">
    <property type="term" value="P:response to UV"/>
    <property type="evidence" value="ECO:0007669"/>
    <property type="project" value="InterPro"/>
</dbReference>
<organism evidence="8 9">
    <name type="scientific">Spirosoma taeanense</name>
    <dbReference type="NCBI Taxonomy" id="2735870"/>
    <lineage>
        <taxon>Bacteria</taxon>
        <taxon>Pseudomonadati</taxon>
        <taxon>Bacteroidota</taxon>
        <taxon>Cytophagia</taxon>
        <taxon>Cytophagales</taxon>
        <taxon>Cytophagaceae</taxon>
        <taxon>Spirosoma</taxon>
    </lineage>
</organism>
<reference evidence="8 9" key="1">
    <citation type="submission" date="2020-05" db="EMBL/GenBank/DDBJ databases">
        <title>Genome sequencing of Spirosoma sp. TS118.</title>
        <authorList>
            <person name="Lee J.-H."/>
            <person name="Jeong S."/>
            <person name="Zhao L."/>
            <person name="Jung J.-H."/>
            <person name="Kim M.-K."/>
            <person name="Lim S."/>
        </authorList>
    </citation>
    <scope>NUCLEOTIDE SEQUENCE [LARGE SCALE GENOMIC DNA]</scope>
    <source>
        <strain evidence="8 9">TS118</strain>
    </source>
</reference>
<evidence type="ECO:0000256" key="5">
    <source>
        <dbReference type="ARBA" id="ARBA00022801"/>
    </source>
</evidence>
<dbReference type="Gene3D" id="3.20.20.150">
    <property type="entry name" value="Divalent-metal-dependent TIM barrel enzymes"/>
    <property type="match status" value="1"/>
</dbReference>
<feature type="region of interest" description="Disordered" evidence="7">
    <location>
        <begin position="308"/>
        <end position="330"/>
    </location>
</feature>
<keyword evidence="1" id="KW-0540">Nuclease</keyword>
<dbReference type="GO" id="GO:0016787">
    <property type="term" value="F:hydrolase activity"/>
    <property type="evidence" value="ECO:0007669"/>
    <property type="project" value="UniProtKB-KW"/>
</dbReference>
<evidence type="ECO:0000313" key="8">
    <source>
        <dbReference type="EMBL" id="QJW90486.1"/>
    </source>
</evidence>
<evidence type="ECO:0000256" key="7">
    <source>
        <dbReference type="SAM" id="MobiDB-lite"/>
    </source>
</evidence>
<sequence length="330" mass="37444">MDLTPLNVGYACINLNLQADKIMTNRGMIKKTFTEKGVVYASALALKNIQDLLKIVDWNLAHGFRLFRMSSDLFPWASEYRIASLPDFVEIRATLEEIGSRPIRITTHPGPFNHLAGQGKVLDNTITDLEYHSEVFDLMGLTPSHWNKINIHLGGTYGDKPGTIARFCKNFSRLSENLRARLTVENDDRPSLYSVADLVPVHETIGTPVVFDYFHYSLHPDGLTEEEAFLMAVNTWDVRPVVHYSDSRQAYEDPKARREAHADWLYSMPNTYGKDIDIVFESKMKELAIMRLRGEEPEITPKLAKLMNQQKKQDPENPPAEVVAPGEVAL</sequence>
<gene>
    <name evidence="8" type="primary">uvsE</name>
    <name evidence="8" type="ORF">HNV11_14405</name>
</gene>
<dbReference type="InterPro" id="IPR004601">
    <property type="entry name" value="UvdE"/>
</dbReference>
<dbReference type="PANTHER" id="PTHR31290:SF5">
    <property type="entry name" value="UV-DAMAGE ENDONUCLEASE"/>
    <property type="match status" value="1"/>
</dbReference>
<evidence type="ECO:0000256" key="2">
    <source>
        <dbReference type="ARBA" id="ARBA00022759"/>
    </source>
</evidence>
<keyword evidence="5" id="KW-0378">Hydrolase</keyword>
<proteinExistence type="predicted"/>
<evidence type="ECO:0000256" key="6">
    <source>
        <dbReference type="ARBA" id="ARBA00023204"/>
    </source>
</evidence>
<keyword evidence="3" id="KW-0227">DNA damage</keyword>
<keyword evidence="2 8" id="KW-0255">Endonuclease</keyword>
<keyword evidence="4" id="KW-0228">DNA excision</keyword>
<dbReference type="NCBIfam" id="TIGR00629">
    <property type="entry name" value="uvde"/>
    <property type="match status" value="1"/>
</dbReference>
<dbReference type="SUPFAM" id="SSF51658">
    <property type="entry name" value="Xylose isomerase-like"/>
    <property type="match status" value="1"/>
</dbReference>
<dbReference type="Pfam" id="PF03851">
    <property type="entry name" value="UvdE"/>
    <property type="match status" value="1"/>
</dbReference>
<evidence type="ECO:0000256" key="4">
    <source>
        <dbReference type="ARBA" id="ARBA00022769"/>
    </source>
</evidence>
<dbReference type="RefSeq" id="WP_171740330.1">
    <property type="nucleotide sequence ID" value="NZ_CP053435.1"/>
</dbReference>
<dbReference type="GO" id="GO:0006289">
    <property type="term" value="P:nucleotide-excision repair"/>
    <property type="evidence" value="ECO:0007669"/>
    <property type="project" value="InterPro"/>
</dbReference>
<dbReference type="KEGG" id="stae:HNV11_14405"/>
<dbReference type="Proteomes" id="UP000502756">
    <property type="component" value="Chromosome"/>
</dbReference>
<dbReference type="InterPro" id="IPR036237">
    <property type="entry name" value="Xyl_isomerase-like_sf"/>
</dbReference>
<name>A0A6M5YAU5_9BACT</name>
<evidence type="ECO:0000256" key="1">
    <source>
        <dbReference type="ARBA" id="ARBA00022722"/>
    </source>
</evidence>
<evidence type="ECO:0000256" key="3">
    <source>
        <dbReference type="ARBA" id="ARBA00022763"/>
    </source>
</evidence>
<dbReference type="PANTHER" id="PTHR31290">
    <property type="entry name" value="UV-DAMAGE ENDONUCLEASE"/>
    <property type="match status" value="1"/>
</dbReference>
<evidence type="ECO:0000313" key="9">
    <source>
        <dbReference type="Proteomes" id="UP000502756"/>
    </source>
</evidence>